<evidence type="ECO:0000313" key="2">
    <source>
        <dbReference type="Proteomes" id="UP000239434"/>
    </source>
</evidence>
<dbReference type="GO" id="GO:0016787">
    <property type="term" value="F:hydrolase activity"/>
    <property type="evidence" value="ECO:0007669"/>
    <property type="project" value="UniProtKB-ARBA"/>
</dbReference>
<accession>A0A2S9IPY5</accession>
<name>A0A2S9IPY5_9HYPH</name>
<keyword evidence="2" id="KW-1185">Reference proteome</keyword>
<protein>
    <submittedName>
        <fullName evidence="1">Nucleotide pyrophosphatase</fullName>
    </submittedName>
</protein>
<evidence type="ECO:0000313" key="1">
    <source>
        <dbReference type="EMBL" id="PRD42575.1"/>
    </source>
</evidence>
<dbReference type="InterPro" id="IPR002591">
    <property type="entry name" value="Phosphodiest/P_Trfase"/>
</dbReference>
<comment type="caution">
    <text evidence="1">The sequence shown here is derived from an EMBL/GenBank/DDBJ whole genome shotgun (WGS) entry which is preliminary data.</text>
</comment>
<dbReference type="RefSeq" id="WP_105742907.1">
    <property type="nucleotide sequence ID" value="NZ_PVBR01000011.1"/>
</dbReference>
<organism evidence="1 2">
    <name type="scientific">Phyllobacterium phragmitis</name>
    <dbReference type="NCBI Taxonomy" id="2670329"/>
    <lineage>
        <taxon>Bacteria</taxon>
        <taxon>Pseudomonadati</taxon>
        <taxon>Pseudomonadota</taxon>
        <taxon>Alphaproteobacteria</taxon>
        <taxon>Hyphomicrobiales</taxon>
        <taxon>Phyllobacteriaceae</taxon>
        <taxon>Phyllobacterium</taxon>
    </lineage>
</organism>
<proteinExistence type="predicted"/>
<dbReference type="InterPro" id="IPR017850">
    <property type="entry name" value="Alkaline_phosphatase_core_sf"/>
</dbReference>
<dbReference type="Gene3D" id="3.40.720.10">
    <property type="entry name" value="Alkaline Phosphatase, subunit A"/>
    <property type="match status" value="1"/>
</dbReference>
<dbReference type="EMBL" id="PVBR01000011">
    <property type="protein sequence ID" value="PRD42575.1"/>
    <property type="molecule type" value="Genomic_DNA"/>
</dbReference>
<dbReference type="Proteomes" id="UP000239434">
    <property type="component" value="Unassembled WGS sequence"/>
</dbReference>
<reference evidence="1 2" key="1">
    <citation type="submission" date="2018-02" db="EMBL/GenBank/DDBJ databases">
        <title>The draft genome of Phyllobacterium sp. 1N-3.</title>
        <authorList>
            <person name="Liu L."/>
            <person name="Li L."/>
            <person name="Zhang X."/>
            <person name="Wang T."/>
            <person name="Liang L."/>
        </authorList>
    </citation>
    <scope>NUCLEOTIDE SEQUENCE [LARGE SCALE GENOMIC DNA]</scope>
    <source>
        <strain evidence="1 2">1N-3</strain>
    </source>
</reference>
<dbReference type="SUPFAM" id="SSF53649">
    <property type="entry name" value="Alkaline phosphatase-like"/>
    <property type="match status" value="1"/>
</dbReference>
<sequence length="271" mass="30053">MNRTIFILLDGLRYATARDCLGYMEGLVAAAEAQVYEVRSELPSISRPLYETLMSGLPPVAHGITSNAIVRRSRVDNVFALATKAGLVTAAAAYHWYFELYNQAPFSPEFRHVEDFPGEIRHGSFYWDDRYPDSHLFADADMLLRRRNPDFLLLHPMNIDDEGHKHGGASREYRDAARNAGDLLARYLPSWREAGYTVLVTSDHGMSDDGNHGGPHETEARVPLYTIGGDVFTLDTAAPPKQTEIAGLICSLLGIDTHGLPVPDGLLRNKA</sequence>
<dbReference type="AlphaFoldDB" id="A0A2S9IPY5"/>
<dbReference type="PANTHER" id="PTHR10151:SF120">
    <property type="entry name" value="BIS(5'-ADENOSYL)-TRIPHOSPHATASE"/>
    <property type="match status" value="1"/>
</dbReference>
<gene>
    <name evidence="1" type="ORF">C5748_15885</name>
</gene>
<dbReference type="Pfam" id="PF01663">
    <property type="entry name" value="Phosphodiest"/>
    <property type="match status" value="1"/>
</dbReference>
<dbReference type="PANTHER" id="PTHR10151">
    <property type="entry name" value="ECTONUCLEOTIDE PYROPHOSPHATASE/PHOSPHODIESTERASE"/>
    <property type="match status" value="1"/>
</dbReference>